<protein>
    <submittedName>
        <fullName evidence="1">Uncharacterized protein</fullName>
    </submittedName>
</protein>
<reference evidence="1 2" key="1">
    <citation type="submission" date="2019-06" db="EMBL/GenBank/DDBJ databases">
        <title>Genomic Encyclopedia of Type Strains, Phase IV (KMG-V): Genome sequencing to study the core and pangenomes of soil and plant-associated prokaryotes.</title>
        <authorList>
            <person name="Whitman W."/>
        </authorList>
    </citation>
    <scope>NUCLEOTIDE SEQUENCE [LARGE SCALE GENOMIC DNA]</scope>
    <source>
        <strain evidence="1 2">BR 510</strain>
    </source>
</reference>
<proteinExistence type="predicted"/>
<name>A0A560DPV0_9BRAD</name>
<comment type="caution">
    <text evidence="1">The sequence shown here is derived from an EMBL/GenBank/DDBJ whole genome shotgun (WGS) entry which is preliminary data.</text>
</comment>
<dbReference type="EMBL" id="VITK01000004">
    <property type="protein sequence ID" value="TWA99128.1"/>
    <property type="molecule type" value="Genomic_DNA"/>
</dbReference>
<sequence>MTNDTAVFDALCFDPKEGEKIATGRIGTREAIMRDGLLVDPGSLAYCPHQWIDASGYLDLNLTRRFPYSLAL</sequence>
<dbReference type="OrthoDB" id="8244050at2"/>
<keyword evidence="2" id="KW-1185">Reference proteome</keyword>
<dbReference type="AlphaFoldDB" id="A0A560DPV0"/>
<dbReference type="Proteomes" id="UP000319949">
    <property type="component" value="Unassembled WGS sequence"/>
</dbReference>
<accession>A0A560DPV0</accession>
<organism evidence="1 2">
    <name type="scientific">Bradyrhizobium stylosanthis</name>
    <dbReference type="NCBI Taxonomy" id="1803665"/>
    <lineage>
        <taxon>Bacteria</taxon>
        <taxon>Pseudomonadati</taxon>
        <taxon>Pseudomonadota</taxon>
        <taxon>Alphaproteobacteria</taxon>
        <taxon>Hyphomicrobiales</taxon>
        <taxon>Nitrobacteraceae</taxon>
        <taxon>Bradyrhizobium</taxon>
    </lineage>
</organism>
<evidence type="ECO:0000313" key="1">
    <source>
        <dbReference type="EMBL" id="TWA99128.1"/>
    </source>
</evidence>
<dbReference type="RefSeq" id="WP_145662694.1">
    <property type="nucleotide sequence ID" value="NZ_VITK01000004.1"/>
</dbReference>
<gene>
    <name evidence="1" type="ORF">FBZ96_10496</name>
</gene>
<evidence type="ECO:0000313" key="2">
    <source>
        <dbReference type="Proteomes" id="UP000319949"/>
    </source>
</evidence>